<reference evidence="3" key="1">
    <citation type="journal article" date="2019" name="Int. J. Syst. Evol. Microbiol.">
        <title>The Global Catalogue of Microorganisms (GCM) 10K type strain sequencing project: providing services to taxonomists for standard genome sequencing and annotation.</title>
        <authorList>
            <consortium name="The Broad Institute Genomics Platform"/>
            <consortium name="The Broad Institute Genome Sequencing Center for Infectious Disease"/>
            <person name="Wu L."/>
            <person name="Ma J."/>
        </authorList>
    </citation>
    <scope>NUCLEOTIDE SEQUENCE [LARGE SCALE GENOMIC DNA]</scope>
    <source>
        <strain evidence="3">JCM 9091</strain>
    </source>
</reference>
<keyword evidence="3" id="KW-1185">Reference proteome</keyword>
<proteinExistence type="predicted"/>
<feature type="region of interest" description="Disordered" evidence="1">
    <location>
        <begin position="31"/>
        <end position="54"/>
    </location>
</feature>
<organism evidence="2 3">
    <name type="scientific">Streptomyces glomeratus</name>
    <dbReference type="NCBI Taxonomy" id="284452"/>
    <lineage>
        <taxon>Bacteria</taxon>
        <taxon>Bacillati</taxon>
        <taxon>Actinomycetota</taxon>
        <taxon>Actinomycetes</taxon>
        <taxon>Kitasatosporales</taxon>
        <taxon>Streptomycetaceae</taxon>
        <taxon>Streptomyces</taxon>
    </lineage>
</organism>
<dbReference type="EMBL" id="BAAAUF010000073">
    <property type="protein sequence ID" value="GAA3071763.1"/>
    <property type="molecule type" value="Genomic_DNA"/>
</dbReference>
<accession>A0ABP6M1Z3</accession>
<evidence type="ECO:0000256" key="1">
    <source>
        <dbReference type="SAM" id="MobiDB-lite"/>
    </source>
</evidence>
<dbReference type="Proteomes" id="UP001501532">
    <property type="component" value="Unassembled WGS sequence"/>
</dbReference>
<protein>
    <submittedName>
        <fullName evidence="2">Uncharacterized protein</fullName>
    </submittedName>
</protein>
<evidence type="ECO:0000313" key="2">
    <source>
        <dbReference type="EMBL" id="GAA3071763.1"/>
    </source>
</evidence>
<sequence length="147" mass="15470">MATSTIARYLALSKKASRCLARGFAGSAARGLGTPPTGDVTGGSDARDSGADDGPVALEEEEADWNIRGTLAFSKGSRKTFESHTAYPPGYPGSGDVCLAAARFSAHRFSYHIGVLCPSSSRLKRAYLPRVTPAECPAMEVVGRVFE</sequence>
<evidence type="ECO:0000313" key="3">
    <source>
        <dbReference type="Proteomes" id="UP001501532"/>
    </source>
</evidence>
<gene>
    <name evidence="2" type="ORF">GCM10010448_63280</name>
</gene>
<comment type="caution">
    <text evidence="2">The sequence shown here is derived from an EMBL/GenBank/DDBJ whole genome shotgun (WGS) entry which is preliminary data.</text>
</comment>
<name>A0ABP6M1Z3_9ACTN</name>